<dbReference type="EMBL" id="BAAAOS010000007">
    <property type="protein sequence ID" value="GAA1556100.1"/>
    <property type="molecule type" value="Genomic_DNA"/>
</dbReference>
<proteinExistence type="predicted"/>
<keyword evidence="1" id="KW-0472">Membrane</keyword>
<protein>
    <recommendedName>
        <fullName evidence="4">WYL domain-containing protein</fullName>
    </recommendedName>
</protein>
<keyword evidence="1" id="KW-1133">Transmembrane helix</keyword>
<evidence type="ECO:0000256" key="1">
    <source>
        <dbReference type="SAM" id="Phobius"/>
    </source>
</evidence>
<keyword evidence="3" id="KW-1185">Reference proteome</keyword>
<name>A0ABP4N8F6_9ACTN</name>
<evidence type="ECO:0000313" key="3">
    <source>
        <dbReference type="Proteomes" id="UP001500393"/>
    </source>
</evidence>
<organism evidence="2 3">
    <name type="scientific">Kribbella sancticallisti</name>
    <dbReference type="NCBI Taxonomy" id="460087"/>
    <lineage>
        <taxon>Bacteria</taxon>
        <taxon>Bacillati</taxon>
        <taxon>Actinomycetota</taxon>
        <taxon>Actinomycetes</taxon>
        <taxon>Propionibacteriales</taxon>
        <taxon>Kribbellaceae</taxon>
        <taxon>Kribbella</taxon>
    </lineage>
</organism>
<dbReference type="Proteomes" id="UP001500393">
    <property type="component" value="Unassembled WGS sequence"/>
</dbReference>
<comment type="caution">
    <text evidence="2">The sequence shown here is derived from an EMBL/GenBank/DDBJ whole genome shotgun (WGS) entry which is preliminary data.</text>
</comment>
<feature type="transmembrane region" description="Helical" evidence="1">
    <location>
        <begin position="6"/>
        <end position="26"/>
    </location>
</feature>
<accession>A0ABP4N8F6</accession>
<evidence type="ECO:0000313" key="2">
    <source>
        <dbReference type="EMBL" id="GAA1556100.1"/>
    </source>
</evidence>
<sequence>MPSDLAINLVATFIAFLTGLFARSAYHRLRGKALQRNRKRIMEQRHPTFTAPWLVNYYRENGHVDDLYAAEFGDGVVQVPFLVRPTWHLDNVSEDELIDQAMPQRQATVPIDRKLLKRRGRYLSLTDRHGEPWNDLIACAKGVSETEAGPRIQLQVAEYFQYLSACGPLEDETYRAVRTARAKTPIRDRVLSSAAEAARCDLGAHAFGMQVAVVFDDGQRLRILIQRRSYSVSIYGGALAVVPVFGCQTTDLTANTRVSLFHNFLREVYEELYGGAEVEQKTARVDPAWFYREAPIERLIKARSTGQLDFRLLGFGFDALNGEMDVLALALFKESRFSRIELSEMAMNWEINDIQVWDLFGQELTDALTAGEFSPGSVYTIMRCRQQLRGQLPAPA</sequence>
<keyword evidence="1" id="KW-0812">Transmembrane</keyword>
<evidence type="ECO:0008006" key="4">
    <source>
        <dbReference type="Google" id="ProtNLM"/>
    </source>
</evidence>
<dbReference type="RefSeq" id="WP_344209601.1">
    <property type="nucleotide sequence ID" value="NZ_BAAAOS010000007.1"/>
</dbReference>
<gene>
    <name evidence="2" type="ORF">GCM10009789_06830</name>
</gene>
<reference evidence="3" key="1">
    <citation type="journal article" date="2019" name="Int. J. Syst. Evol. Microbiol.">
        <title>The Global Catalogue of Microorganisms (GCM) 10K type strain sequencing project: providing services to taxonomists for standard genome sequencing and annotation.</title>
        <authorList>
            <consortium name="The Broad Institute Genomics Platform"/>
            <consortium name="The Broad Institute Genome Sequencing Center for Infectious Disease"/>
            <person name="Wu L."/>
            <person name="Ma J."/>
        </authorList>
    </citation>
    <scope>NUCLEOTIDE SEQUENCE [LARGE SCALE GENOMIC DNA]</scope>
    <source>
        <strain evidence="3">JCM 14969</strain>
    </source>
</reference>